<dbReference type="CDD" id="cd02966">
    <property type="entry name" value="TlpA_like_family"/>
    <property type="match status" value="1"/>
</dbReference>
<dbReference type="PROSITE" id="PS51352">
    <property type="entry name" value="THIOREDOXIN_2"/>
    <property type="match status" value="1"/>
</dbReference>
<dbReference type="RefSeq" id="WP_131155332.1">
    <property type="nucleotide sequence ID" value="NZ_CP036402.1"/>
</dbReference>
<keyword evidence="2" id="KW-0201">Cytochrome c-type biogenesis</keyword>
<gene>
    <name evidence="6" type="ORF">ER308_12680</name>
</gene>
<feature type="compositionally biased region" description="Pro residues" evidence="3">
    <location>
        <begin position="31"/>
        <end position="42"/>
    </location>
</feature>
<evidence type="ECO:0000256" key="2">
    <source>
        <dbReference type="ARBA" id="ARBA00022748"/>
    </source>
</evidence>
<dbReference type="SUPFAM" id="SSF52833">
    <property type="entry name" value="Thioredoxin-like"/>
    <property type="match status" value="1"/>
</dbReference>
<dbReference type="Pfam" id="PF08534">
    <property type="entry name" value="Redoxin"/>
    <property type="match status" value="1"/>
</dbReference>
<dbReference type="PANTHER" id="PTHR42852">
    <property type="entry name" value="THIOL:DISULFIDE INTERCHANGE PROTEIN DSBE"/>
    <property type="match status" value="1"/>
</dbReference>
<evidence type="ECO:0000313" key="6">
    <source>
        <dbReference type="EMBL" id="QBI20335.1"/>
    </source>
</evidence>
<dbReference type="Gene3D" id="3.40.30.10">
    <property type="entry name" value="Glutaredoxin"/>
    <property type="match status" value="1"/>
</dbReference>
<dbReference type="PROSITE" id="PS00194">
    <property type="entry name" value="THIOREDOXIN_1"/>
    <property type="match status" value="1"/>
</dbReference>
<dbReference type="GO" id="GO:0030313">
    <property type="term" value="C:cell envelope"/>
    <property type="evidence" value="ECO:0007669"/>
    <property type="project" value="UniProtKB-SubCell"/>
</dbReference>
<proteinExistence type="predicted"/>
<evidence type="ECO:0000256" key="4">
    <source>
        <dbReference type="SAM" id="Phobius"/>
    </source>
</evidence>
<dbReference type="KEGG" id="erz:ER308_12680"/>
<dbReference type="InterPro" id="IPR050553">
    <property type="entry name" value="Thioredoxin_ResA/DsbE_sf"/>
</dbReference>
<dbReference type="Proteomes" id="UP000291469">
    <property type="component" value="Chromosome"/>
</dbReference>
<dbReference type="AlphaFoldDB" id="A0A411YGC3"/>
<keyword evidence="4" id="KW-0812">Transmembrane</keyword>
<feature type="region of interest" description="Disordered" evidence="3">
    <location>
        <begin position="71"/>
        <end position="113"/>
    </location>
</feature>
<name>A0A411YGC3_9ACTN</name>
<feature type="transmembrane region" description="Helical" evidence="4">
    <location>
        <begin position="49"/>
        <end position="71"/>
    </location>
</feature>
<organism evidence="6 7">
    <name type="scientific">Egibacter rhizosphaerae</name>
    <dbReference type="NCBI Taxonomy" id="1670831"/>
    <lineage>
        <taxon>Bacteria</taxon>
        <taxon>Bacillati</taxon>
        <taxon>Actinomycetota</taxon>
        <taxon>Nitriliruptoria</taxon>
        <taxon>Egibacterales</taxon>
        <taxon>Egibacteraceae</taxon>
        <taxon>Egibacter</taxon>
    </lineage>
</organism>
<evidence type="ECO:0000313" key="7">
    <source>
        <dbReference type="Proteomes" id="UP000291469"/>
    </source>
</evidence>
<feature type="compositionally biased region" description="Low complexity" evidence="3">
    <location>
        <begin position="1"/>
        <end position="14"/>
    </location>
</feature>
<reference evidence="6 7" key="1">
    <citation type="submission" date="2019-01" db="EMBL/GenBank/DDBJ databases">
        <title>Egibacter rhizosphaerae EGI 80759T.</title>
        <authorList>
            <person name="Chen D.-D."/>
            <person name="Tian Y."/>
            <person name="Jiao J.-Y."/>
            <person name="Zhang X.-T."/>
            <person name="Zhang Y.-G."/>
            <person name="Zhang Y."/>
            <person name="Xiao M."/>
            <person name="Shu W.-S."/>
            <person name="Li W.-J."/>
        </authorList>
    </citation>
    <scope>NUCLEOTIDE SEQUENCE [LARGE SCALE GENOMIC DNA]</scope>
    <source>
        <strain evidence="6 7">EGI 80759</strain>
    </source>
</reference>
<dbReference type="OrthoDB" id="9796554at2"/>
<keyword evidence="7" id="KW-1185">Reference proteome</keyword>
<keyword evidence="4" id="KW-0472">Membrane</keyword>
<keyword evidence="4" id="KW-1133">Transmembrane helix</keyword>
<feature type="region of interest" description="Disordered" evidence="3">
    <location>
        <begin position="1"/>
        <end position="44"/>
    </location>
</feature>
<dbReference type="PANTHER" id="PTHR42852:SF13">
    <property type="entry name" value="PROTEIN DIPZ"/>
    <property type="match status" value="1"/>
</dbReference>
<sequence length="268" mass="27909">MTAAGAAGRGSASAEEPEAALDERRGSGVDEPPPGISDPPPEAATRRTLLLGLAATAAVLVAAGALAVAGASDPDDAAVPERIGEEPDGPVDEVGSAPGEQAPDDIPTVEPGEQPDVVEELDEDLVPDEAMPLPREELEAFADGPPVDLADMVGEPLVVNFWASWCGPCADEMPELQAVSESRDDVQVLGVNLEDREDDARETVQETGVTYPLAADPQGELFQAVQGFGMPTTLFVDLDGVVRYHHTGPLEAGQIEDLVDEHLEPVNG</sequence>
<dbReference type="GO" id="GO:0017004">
    <property type="term" value="P:cytochrome complex assembly"/>
    <property type="evidence" value="ECO:0007669"/>
    <property type="project" value="UniProtKB-KW"/>
</dbReference>
<accession>A0A411YGC3</accession>
<comment type="subcellular location">
    <subcellularLocation>
        <location evidence="1">Cell envelope</location>
    </subcellularLocation>
</comment>
<dbReference type="InterPro" id="IPR017937">
    <property type="entry name" value="Thioredoxin_CS"/>
</dbReference>
<evidence type="ECO:0000256" key="1">
    <source>
        <dbReference type="ARBA" id="ARBA00004196"/>
    </source>
</evidence>
<feature type="domain" description="Thioredoxin" evidence="5">
    <location>
        <begin position="127"/>
        <end position="264"/>
    </location>
</feature>
<dbReference type="EMBL" id="CP036402">
    <property type="protein sequence ID" value="QBI20335.1"/>
    <property type="molecule type" value="Genomic_DNA"/>
</dbReference>
<dbReference type="InterPro" id="IPR036249">
    <property type="entry name" value="Thioredoxin-like_sf"/>
</dbReference>
<dbReference type="InterPro" id="IPR013766">
    <property type="entry name" value="Thioredoxin_domain"/>
</dbReference>
<dbReference type="InterPro" id="IPR013740">
    <property type="entry name" value="Redoxin"/>
</dbReference>
<evidence type="ECO:0000259" key="5">
    <source>
        <dbReference type="PROSITE" id="PS51352"/>
    </source>
</evidence>
<dbReference type="GO" id="GO:0016491">
    <property type="term" value="F:oxidoreductase activity"/>
    <property type="evidence" value="ECO:0007669"/>
    <property type="project" value="InterPro"/>
</dbReference>
<evidence type="ECO:0000256" key="3">
    <source>
        <dbReference type="SAM" id="MobiDB-lite"/>
    </source>
</evidence>
<protein>
    <submittedName>
        <fullName evidence="6">TlpA family protein disulfide reductase</fullName>
    </submittedName>
</protein>